<organism evidence="1 2">
    <name type="scientific">Perilla frutescens var. hirtella</name>
    <name type="common">Perilla citriodora</name>
    <name type="synonym">Perilla setoyensis</name>
    <dbReference type="NCBI Taxonomy" id="608512"/>
    <lineage>
        <taxon>Eukaryota</taxon>
        <taxon>Viridiplantae</taxon>
        <taxon>Streptophyta</taxon>
        <taxon>Embryophyta</taxon>
        <taxon>Tracheophyta</taxon>
        <taxon>Spermatophyta</taxon>
        <taxon>Magnoliopsida</taxon>
        <taxon>eudicotyledons</taxon>
        <taxon>Gunneridae</taxon>
        <taxon>Pentapetalae</taxon>
        <taxon>asterids</taxon>
        <taxon>lamiids</taxon>
        <taxon>Lamiales</taxon>
        <taxon>Lamiaceae</taxon>
        <taxon>Nepetoideae</taxon>
        <taxon>Elsholtzieae</taxon>
        <taxon>Perilla</taxon>
    </lineage>
</organism>
<reference evidence="1 2" key="1">
    <citation type="journal article" date="2021" name="Nat. Commun.">
        <title>Incipient diploidization of the medicinal plant Perilla within 10,000 years.</title>
        <authorList>
            <person name="Zhang Y."/>
            <person name="Shen Q."/>
            <person name="Leng L."/>
            <person name="Zhang D."/>
            <person name="Chen S."/>
            <person name="Shi Y."/>
            <person name="Ning Z."/>
            <person name="Chen S."/>
        </authorList>
    </citation>
    <scope>NUCLEOTIDE SEQUENCE [LARGE SCALE GENOMIC DNA]</scope>
    <source>
        <strain evidence="2">cv. PC099</strain>
    </source>
</reference>
<keyword evidence="2" id="KW-1185">Reference proteome</keyword>
<proteinExistence type="predicted"/>
<protein>
    <submittedName>
        <fullName evidence="1">Uncharacterized protein</fullName>
    </submittedName>
</protein>
<accession>A0AAD4IRH2</accession>
<gene>
    <name evidence="1" type="ORF">C2S53_003456</name>
</gene>
<comment type="caution">
    <text evidence="1">The sequence shown here is derived from an EMBL/GenBank/DDBJ whole genome shotgun (WGS) entry which is preliminary data.</text>
</comment>
<dbReference type="EMBL" id="SDAM02004199">
    <property type="protein sequence ID" value="KAH6820220.1"/>
    <property type="molecule type" value="Genomic_DNA"/>
</dbReference>
<sequence>MVRAFPATSWGYVKKGPILEKHYPTPSSSAVFGGGIRLGKGERVKGRRLTMTELLRAHKGLRAKVTRRALLDEGLRAEVACRVCAPRLAR</sequence>
<evidence type="ECO:0000313" key="1">
    <source>
        <dbReference type="EMBL" id="KAH6820220.1"/>
    </source>
</evidence>
<name>A0AAD4IRH2_PERFH</name>
<evidence type="ECO:0000313" key="2">
    <source>
        <dbReference type="Proteomes" id="UP001190926"/>
    </source>
</evidence>
<dbReference type="Proteomes" id="UP001190926">
    <property type="component" value="Unassembled WGS sequence"/>
</dbReference>
<dbReference type="AlphaFoldDB" id="A0AAD4IRH2"/>